<keyword evidence="3" id="KW-1185">Reference proteome</keyword>
<dbReference type="RefSeq" id="XP_003175662.1">
    <property type="nucleotide sequence ID" value="XM_003175614.1"/>
</dbReference>
<name>E4URB7_ARTGP</name>
<dbReference type="GeneID" id="10030970"/>
<feature type="region of interest" description="Disordered" evidence="1">
    <location>
        <begin position="1"/>
        <end position="41"/>
    </location>
</feature>
<protein>
    <submittedName>
        <fullName evidence="2">Uncharacterized protein</fullName>
    </submittedName>
</protein>
<dbReference type="EMBL" id="DS989823">
    <property type="protein sequence ID" value="EFR00180.1"/>
    <property type="molecule type" value="Genomic_DNA"/>
</dbReference>
<sequence>MSSTHPTQRVPKTNNGFSRSSGSFGNDTMWLEDSRPEEVGKNGARNAVFPFKLIIKVTLIFRLIDSPANSVLETHIAMKILSQPKEQFLISVTSCSLYRG</sequence>
<feature type="compositionally biased region" description="Low complexity" evidence="1">
    <location>
        <begin position="14"/>
        <end position="26"/>
    </location>
</feature>
<dbReference type="HOGENOM" id="CLU_2305393_0_0_1"/>
<gene>
    <name evidence="2" type="ORF">MGYG_03185</name>
</gene>
<evidence type="ECO:0000313" key="2">
    <source>
        <dbReference type="EMBL" id="EFR00180.1"/>
    </source>
</evidence>
<accession>E4URB7</accession>
<reference evidence="3" key="1">
    <citation type="journal article" date="2012" name="MBio">
        <title>Comparative genome analysis of Trichophyton rubrum and related dermatophytes reveals candidate genes involved in infection.</title>
        <authorList>
            <person name="Martinez D.A."/>
            <person name="Oliver B.G."/>
            <person name="Graeser Y."/>
            <person name="Goldberg J.M."/>
            <person name="Li W."/>
            <person name="Martinez-Rossi N.M."/>
            <person name="Monod M."/>
            <person name="Shelest E."/>
            <person name="Barton R.C."/>
            <person name="Birch E."/>
            <person name="Brakhage A.A."/>
            <person name="Chen Z."/>
            <person name="Gurr S.J."/>
            <person name="Heiman D."/>
            <person name="Heitman J."/>
            <person name="Kosti I."/>
            <person name="Rossi A."/>
            <person name="Saif S."/>
            <person name="Samalova M."/>
            <person name="Saunders C.W."/>
            <person name="Shea T."/>
            <person name="Summerbell R.C."/>
            <person name="Xu J."/>
            <person name="Young S."/>
            <person name="Zeng Q."/>
            <person name="Birren B.W."/>
            <person name="Cuomo C.A."/>
            <person name="White T.C."/>
        </authorList>
    </citation>
    <scope>NUCLEOTIDE SEQUENCE [LARGE SCALE GENOMIC DNA]</scope>
    <source>
        <strain evidence="3">ATCC MYA-4604 / CBS 118893</strain>
    </source>
</reference>
<evidence type="ECO:0000313" key="3">
    <source>
        <dbReference type="Proteomes" id="UP000002669"/>
    </source>
</evidence>
<dbReference type="InParanoid" id="E4URB7"/>
<dbReference type="AlphaFoldDB" id="E4URB7"/>
<dbReference type="VEuPathDB" id="FungiDB:MGYG_03185"/>
<dbReference type="Proteomes" id="UP000002669">
    <property type="component" value="Unassembled WGS sequence"/>
</dbReference>
<evidence type="ECO:0000256" key="1">
    <source>
        <dbReference type="SAM" id="MobiDB-lite"/>
    </source>
</evidence>
<organism evidence="3">
    <name type="scientific">Arthroderma gypseum (strain ATCC MYA-4604 / CBS 118893)</name>
    <name type="common">Microsporum gypseum</name>
    <dbReference type="NCBI Taxonomy" id="535722"/>
    <lineage>
        <taxon>Eukaryota</taxon>
        <taxon>Fungi</taxon>
        <taxon>Dikarya</taxon>
        <taxon>Ascomycota</taxon>
        <taxon>Pezizomycotina</taxon>
        <taxon>Eurotiomycetes</taxon>
        <taxon>Eurotiomycetidae</taxon>
        <taxon>Onygenales</taxon>
        <taxon>Arthrodermataceae</taxon>
        <taxon>Nannizzia</taxon>
    </lineage>
</organism>
<feature type="compositionally biased region" description="Polar residues" evidence="1">
    <location>
        <begin position="1"/>
        <end position="13"/>
    </location>
</feature>
<proteinExistence type="predicted"/>